<dbReference type="RefSeq" id="WP_344604602.1">
    <property type="nucleotide sequence ID" value="NZ_BAAAHE010000016.1"/>
</dbReference>
<dbReference type="Proteomes" id="UP001500957">
    <property type="component" value="Unassembled WGS sequence"/>
</dbReference>
<organism evidence="1 2">
    <name type="scientific">Sporichthya brevicatena</name>
    <dbReference type="NCBI Taxonomy" id="171442"/>
    <lineage>
        <taxon>Bacteria</taxon>
        <taxon>Bacillati</taxon>
        <taxon>Actinomycetota</taxon>
        <taxon>Actinomycetes</taxon>
        <taxon>Sporichthyales</taxon>
        <taxon>Sporichthyaceae</taxon>
        <taxon>Sporichthya</taxon>
    </lineage>
</organism>
<keyword evidence="2" id="KW-1185">Reference proteome</keyword>
<protein>
    <recommendedName>
        <fullName evidence="3">Formate dehydrogenase</fullName>
    </recommendedName>
</protein>
<dbReference type="EMBL" id="BAAAHE010000016">
    <property type="protein sequence ID" value="GAA0619191.1"/>
    <property type="molecule type" value="Genomic_DNA"/>
</dbReference>
<proteinExistence type="predicted"/>
<evidence type="ECO:0008006" key="3">
    <source>
        <dbReference type="Google" id="ProtNLM"/>
    </source>
</evidence>
<reference evidence="1 2" key="1">
    <citation type="journal article" date="2019" name="Int. J. Syst. Evol. Microbiol.">
        <title>The Global Catalogue of Microorganisms (GCM) 10K type strain sequencing project: providing services to taxonomists for standard genome sequencing and annotation.</title>
        <authorList>
            <consortium name="The Broad Institute Genomics Platform"/>
            <consortium name="The Broad Institute Genome Sequencing Center for Infectious Disease"/>
            <person name="Wu L."/>
            <person name="Ma J."/>
        </authorList>
    </citation>
    <scope>NUCLEOTIDE SEQUENCE [LARGE SCALE GENOMIC DNA]</scope>
    <source>
        <strain evidence="1 2">JCM 10671</strain>
    </source>
</reference>
<sequence length="71" mass="7861">MSEGTIRPEVRLAGEIADQFRHKPQDAAAEAIASHIRMFWDPRMRTTLLAAESAGEVDDSLVRAAVERLQA</sequence>
<dbReference type="Pfam" id="PF11390">
    <property type="entry name" value="FdsD"/>
    <property type="match status" value="1"/>
</dbReference>
<gene>
    <name evidence="1" type="ORF">GCM10009547_22020</name>
</gene>
<comment type="caution">
    <text evidence="1">The sequence shown here is derived from an EMBL/GenBank/DDBJ whole genome shotgun (WGS) entry which is preliminary data.</text>
</comment>
<evidence type="ECO:0000313" key="1">
    <source>
        <dbReference type="EMBL" id="GAA0619191.1"/>
    </source>
</evidence>
<evidence type="ECO:0000313" key="2">
    <source>
        <dbReference type="Proteomes" id="UP001500957"/>
    </source>
</evidence>
<name>A0ABN1GTN3_9ACTN</name>
<dbReference type="InterPro" id="IPR021074">
    <property type="entry name" value="Formate_DH_dsu"/>
</dbReference>
<accession>A0ABN1GTN3</accession>